<gene>
    <name evidence="1" type="ORF">Tco_0678955</name>
</gene>
<comment type="caution">
    <text evidence="1">The sequence shown here is derived from an EMBL/GenBank/DDBJ whole genome shotgun (WGS) entry which is preliminary data.</text>
</comment>
<dbReference type="Proteomes" id="UP001151760">
    <property type="component" value="Unassembled WGS sequence"/>
</dbReference>
<evidence type="ECO:0000313" key="1">
    <source>
        <dbReference type="EMBL" id="GJS64391.1"/>
    </source>
</evidence>
<proteinExistence type="predicted"/>
<reference evidence="1" key="2">
    <citation type="submission" date="2022-01" db="EMBL/GenBank/DDBJ databases">
        <authorList>
            <person name="Yamashiro T."/>
            <person name="Shiraishi A."/>
            <person name="Satake H."/>
            <person name="Nakayama K."/>
        </authorList>
    </citation>
    <scope>NUCLEOTIDE SEQUENCE</scope>
</reference>
<sequence>MLAERRYPLIRETLERMMELRLTAKSEGEAIFDLLRFIQKQIHEHQELACPEANRFCKELASPKQTTLGKDISNPLTVGSLLKTIWLLVHHVIAMKHWLFQSKQLLVGYSSVAEGDLRKFSDIGACTESTHQTLSLIEEYTPPVTYLKEVEKTLGTPIDVEPLNETKLEEVGLNCNHNTPLSSREVPSFDGLEPQPLLNNPSLDEMFDDDWGLKSKEVSPLGEELSLFDRTNKVVRGRILEAHRLEPILQQ</sequence>
<evidence type="ECO:0000313" key="2">
    <source>
        <dbReference type="Proteomes" id="UP001151760"/>
    </source>
</evidence>
<protein>
    <submittedName>
        <fullName evidence="1">Uncharacterized protein</fullName>
    </submittedName>
</protein>
<dbReference type="EMBL" id="BQNB010009501">
    <property type="protein sequence ID" value="GJS64391.1"/>
    <property type="molecule type" value="Genomic_DNA"/>
</dbReference>
<accession>A0ABQ4XGH2</accession>
<reference evidence="1" key="1">
    <citation type="journal article" date="2022" name="Int. J. Mol. Sci.">
        <title>Draft Genome of Tanacetum Coccineum: Genomic Comparison of Closely Related Tanacetum-Family Plants.</title>
        <authorList>
            <person name="Yamashiro T."/>
            <person name="Shiraishi A."/>
            <person name="Nakayama K."/>
            <person name="Satake H."/>
        </authorList>
    </citation>
    <scope>NUCLEOTIDE SEQUENCE</scope>
</reference>
<keyword evidence="2" id="KW-1185">Reference proteome</keyword>
<name>A0ABQ4XGH2_9ASTR</name>
<organism evidence="1 2">
    <name type="scientific">Tanacetum coccineum</name>
    <dbReference type="NCBI Taxonomy" id="301880"/>
    <lineage>
        <taxon>Eukaryota</taxon>
        <taxon>Viridiplantae</taxon>
        <taxon>Streptophyta</taxon>
        <taxon>Embryophyta</taxon>
        <taxon>Tracheophyta</taxon>
        <taxon>Spermatophyta</taxon>
        <taxon>Magnoliopsida</taxon>
        <taxon>eudicotyledons</taxon>
        <taxon>Gunneridae</taxon>
        <taxon>Pentapetalae</taxon>
        <taxon>asterids</taxon>
        <taxon>campanulids</taxon>
        <taxon>Asterales</taxon>
        <taxon>Asteraceae</taxon>
        <taxon>Asteroideae</taxon>
        <taxon>Anthemideae</taxon>
        <taxon>Anthemidinae</taxon>
        <taxon>Tanacetum</taxon>
    </lineage>
</organism>